<feature type="non-terminal residue" evidence="1">
    <location>
        <position position="127"/>
    </location>
</feature>
<proteinExistence type="predicted"/>
<name>A0A0F8YP06_9ZZZZ</name>
<evidence type="ECO:0000313" key="1">
    <source>
        <dbReference type="EMBL" id="KKK75450.1"/>
    </source>
</evidence>
<sequence>MTELPHEIGDQIGPPPRHINEATARLNVYAKAFEGAQKMRIASQLRGDHVAAEWFLTVEKHGAYRLGRELRIHELWPFLEPLKGLSGARTARAVGAIGDPLRFPGQKCSKGHTLPPFYEPSTQCLVT</sequence>
<protein>
    <submittedName>
        <fullName evidence="1">Uncharacterized protein</fullName>
    </submittedName>
</protein>
<dbReference type="EMBL" id="LAZR01055859">
    <property type="protein sequence ID" value="KKK75450.1"/>
    <property type="molecule type" value="Genomic_DNA"/>
</dbReference>
<reference evidence="1" key="1">
    <citation type="journal article" date="2015" name="Nature">
        <title>Complex archaea that bridge the gap between prokaryotes and eukaryotes.</title>
        <authorList>
            <person name="Spang A."/>
            <person name="Saw J.H."/>
            <person name="Jorgensen S.L."/>
            <person name="Zaremba-Niedzwiedzka K."/>
            <person name="Martijn J."/>
            <person name="Lind A.E."/>
            <person name="van Eijk R."/>
            <person name="Schleper C."/>
            <person name="Guy L."/>
            <person name="Ettema T.J."/>
        </authorList>
    </citation>
    <scope>NUCLEOTIDE SEQUENCE</scope>
</reference>
<comment type="caution">
    <text evidence="1">The sequence shown here is derived from an EMBL/GenBank/DDBJ whole genome shotgun (WGS) entry which is preliminary data.</text>
</comment>
<gene>
    <name evidence="1" type="ORF">LCGC14_2873600</name>
</gene>
<dbReference type="AlphaFoldDB" id="A0A0F8YP06"/>
<accession>A0A0F8YP06</accession>
<organism evidence="1">
    <name type="scientific">marine sediment metagenome</name>
    <dbReference type="NCBI Taxonomy" id="412755"/>
    <lineage>
        <taxon>unclassified sequences</taxon>
        <taxon>metagenomes</taxon>
        <taxon>ecological metagenomes</taxon>
    </lineage>
</organism>